<dbReference type="Proteomes" id="UP000267821">
    <property type="component" value="Unassembled WGS sequence"/>
</dbReference>
<name>A0A3N4MHG3_9PEZI</name>
<dbReference type="InParanoid" id="A0A3N4MHG3"/>
<evidence type="ECO:0000313" key="3">
    <source>
        <dbReference type="Proteomes" id="UP000267821"/>
    </source>
</evidence>
<dbReference type="AlphaFoldDB" id="A0A3N4MHG3"/>
<evidence type="ECO:0000256" key="1">
    <source>
        <dbReference type="SAM" id="MobiDB-lite"/>
    </source>
</evidence>
<keyword evidence="3" id="KW-1185">Reference proteome</keyword>
<protein>
    <submittedName>
        <fullName evidence="2">Uncharacterized protein</fullName>
    </submittedName>
</protein>
<feature type="compositionally biased region" description="Polar residues" evidence="1">
    <location>
        <begin position="284"/>
        <end position="296"/>
    </location>
</feature>
<reference evidence="2 3" key="1">
    <citation type="journal article" date="2018" name="Nat. Ecol. Evol.">
        <title>Pezizomycetes genomes reveal the molecular basis of ectomycorrhizal truffle lifestyle.</title>
        <authorList>
            <person name="Murat C."/>
            <person name="Payen T."/>
            <person name="Noel B."/>
            <person name="Kuo A."/>
            <person name="Morin E."/>
            <person name="Chen J."/>
            <person name="Kohler A."/>
            <person name="Krizsan K."/>
            <person name="Balestrini R."/>
            <person name="Da Silva C."/>
            <person name="Montanini B."/>
            <person name="Hainaut M."/>
            <person name="Levati E."/>
            <person name="Barry K.W."/>
            <person name="Belfiori B."/>
            <person name="Cichocki N."/>
            <person name="Clum A."/>
            <person name="Dockter R.B."/>
            <person name="Fauchery L."/>
            <person name="Guy J."/>
            <person name="Iotti M."/>
            <person name="Le Tacon F."/>
            <person name="Lindquist E.A."/>
            <person name="Lipzen A."/>
            <person name="Malagnac F."/>
            <person name="Mello A."/>
            <person name="Molinier V."/>
            <person name="Miyauchi S."/>
            <person name="Poulain J."/>
            <person name="Riccioni C."/>
            <person name="Rubini A."/>
            <person name="Sitrit Y."/>
            <person name="Splivallo R."/>
            <person name="Traeger S."/>
            <person name="Wang M."/>
            <person name="Zifcakova L."/>
            <person name="Wipf D."/>
            <person name="Zambonelli A."/>
            <person name="Paolocci F."/>
            <person name="Nowrousian M."/>
            <person name="Ottonello S."/>
            <person name="Baldrian P."/>
            <person name="Spatafora J.W."/>
            <person name="Henrissat B."/>
            <person name="Nagy L.G."/>
            <person name="Aury J.M."/>
            <person name="Wincker P."/>
            <person name="Grigoriev I.V."/>
            <person name="Bonfante P."/>
            <person name="Martin F.M."/>
        </authorList>
    </citation>
    <scope>NUCLEOTIDE SEQUENCE [LARGE SCALE GENOMIC DNA]</scope>
    <source>
        <strain evidence="2 3">ATCC MYA-4762</strain>
    </source>
</reference>
<gene>
    <name evidence="2" type="ORF">L211DRAFT_865520</name>
</gene>
<feature type="compositionally biased region" description="Basic residues" evidence="1">
    <location>
        <begin position="304"/>
        <end position="315"/>
    </location>
</feature>
<feature type="region of interest" description="Disordered" evidence="1">
    <location>
        <begin position="283"/>
        <end position="323"/>
    </location>
</feature>
<dbReference type="EMBL" id="ML121530">
    <property type="protein sequence ID" value="RPB28125.1"/>
    <property type="molecule type" value="Genomic_DNA"/>
</dbReference>
<proteinExistence type="predicted"/>
<organism evidence="2 3">
    <name type="scientific">Terfezia boudieri ATCC MYA-4762</name>
    <dbReference type="NCBI Taxonomy" id="1051890"/>
    <lineage>
        <taxon>Eukaryota</taxon>
        <taxon>Fungi</taxon>
        <taxon>Dikarya</taxon>
        <taxon>Ascomycota</taxon>
        <taxon>Pezizomycotina</taxon>
        <taxon>Pezizomycetes</taxon>
        <taxon>Pezizales</taxon>
        <taxon>Pezizaceae</taxon>
        <taxon>Terfezia</taxon>
    </lineage>
</organism>
<feature type="region of interest" description="Disordered" evidence="1">
    <location>
        <begin position="230"/>
        <end position="253"/>
    </location>
</feature>
<sequence>MADSVHTGVTLMSDPAPRLFTYLQLSLDQLRCHLKANFKNFTSYNQSLYLAHEEHLHVEQRLAKVTFSYTWGFEYEDWNIFSLSSMTDPLRTLDALLDPPKYLPEDSEYGDLADLLYLRKWIFRKEEALVKSWMTNESLRAKMDAQMGAAKWKEERKRIRVEVEKGYNYWMMHIPLNIPPPELDRWSFGRVDWLDVHEDKRTMPWGTARASRYLGDQDADITGRACLTHNPANEPLMTQAPETDGAPKGGSPFTRAEEMALMASANEAHGSKGSSGYEGFVGSKASTSGTKDSAYTDNREKNKTWKSKVKGKGKKSFADATPLASSGSTAFSASASPASLAFARPDTLSQLAPTTHHPSTATHGRPDKKYRQCSGNHVHTIVCTGCYIQQRIEHLEALDIWAIREYGKNPWEFVGFSETTPSWVSTGCRRVYIR</sequence>
<evidence type="ECO:0000313" key="2">
    <source>
        <dbReference type="EMBL" id="RPB28125.1"/>
    </source>
</evidence>
<dbReference type="OrthoDB" id="10450776at2759"/>
<accession>A0A3N4MHG3</accession>